<sequence length="91" mass="9986">MSKPVEQKNRGRKPSGARAMTPAERAAASRFKRRYEQPTGVFSGKQIGVMLSGDAHGALLDLKEQFSDKSLKQIIDEALVHYAKSVTSHTS</sequence>
<evidence type="ECO:0000313" key="2">
    <source>
        <dbReference type="EMBL" id="MEK8089901.1"/>
    </source>
</evidence>
<feature type="compositionally biased region" description="Low complexity" evidence="1">
    <location>
        <begin position="17"/>
        <end position="29"/>
    </location>
</feature>
<dbReference type="Proteomes" id="UP001446205">
    <property type="component" value="Unassembled WGS sequence"/>
</dbReference>
<name>A0ABU9D8P2_9PROT</name>
<gene>
    <name evidence="2" type="ORF">WOB96_08990</name>
</gene>
<dbReference type="EMBL" id="JBBPCO010000008">
    <property type="protein sequence ID" value="MEK8089901.1"/>
    <property type="molecule type" value="Genomic_DNA"/>
</dbReference>
<comment type="caution">
    <text evidence="2">The sequence shown here is derived from an EMBL/GenBank/DDBJ whole genome shotgun (WGS) entry which is preliminary data.</text>
</comment>
<evidence type="ECO:0008006" key="4">
    <source>
        <dbReference type="Google" id="ProtNLM"/>
    </source>
</evidence>
<keyword evidence="3" id="KW-1185">Reference proteome</keyword>
<proteinExistence type="predicted"/>
<protein>
    <recommendedName>
        <fullName evidence="4">Protein CopB</fullName>
    </recommendedName>
</protein>
<evidence type="ECO:0000313" key="3">
    <source>
        <dbReference type="Proteomes" id="UP001446205"/>
    </source>
</evidence>
<organism evidence="2 3">
    <name type="scientific">Thermithiobacillus plumbiphilus</name>
    <dbReference type="NCBI Taxonomy" id="1729899"/>
    <lineage>
        <taxon>Bacteria</taxon>
        <taxon>Pseudomonadati</taxon>
        <taxon>Pseudomonadota</taxon>
        <taxon>Acidithiobacillia</taxon>
        <taxon>Acidithiobacillales</taxon>
        <taxon>Thermithiobacillaceae</taxon>
        <taxon>Thermithiobacillus</taxon>
    </lineage>
</organism>
<accession>A0ABU9D8P2</accession>
<feature type="region of interest" description="Disordered" evidence="1">
    <location>
        <begin position="1"/>
        <end position="33"/>
    </location>
</feature>
<evidence type="ECO:0000256" key="1">
    <source>
        <dbReference type="SAM" id="MobiDB-lite"/>
    </source>
</evidence>
<dbReference type="RefSeq" id="WP_341370959.1">
    <property type="nucleotide sequence ID" value="NZ_JBBPCO010000008.1"/>
</dbReference>
<reference evidence="2 3" key="1">
    <citation type="submission" date="2024-04" db="EMBL/GenBank/DDBJ databases">
        <authorList>
            <person name="Abashina T."/>
            <person name="Shaikin A."/>
        </authorList>
    </citation>
    <scope>NUCLEOTIDE SEQUENCE [LARGE SCALE GENOMIC DNA]</scope>
    <source>
        <strain evidence="2 3">AAFK</strain>
    </source>
</reference>